<accession>A0A423HXK2</accession>
<protein>
    <submittedName>
        <fullName evidence="1">Uncharacterized protein</fullName>
    </submittedName>
</protein>
<evidence type="ECO:0000313" key="2">
    <source>
        <dbReference type="Proteomes" id="UP000285636"/>
    </source>
</evidence>
<name>A0A423HXK2_9PSED</name>
<dbReference type="AlphaFoldDB" id="A0A423HXK2"/>
<comment type="caution">
    <text evidence="1">The sequence shown here is derived from an EMBL/GenBank/DDBJ whole genome shotgun (WGS) entry which is preliminary data.</text>
</comment>
<proteinExistence type="predicted"/>
<dbReference type="EMBL" id="MOBK01000009">
    <property type="protein sequence ID" value="RON17913.1"/>
    <property type="molecule type" value="Genomic_DNA"/>
</dbReference>
<evidence type="ECO:0000313" key="1">
    <source>
        <dbReference type="EMBL" id="RON17913.1"/>
    </source>
</evidence>
<dbReference type="RefSeq" id="WP_123435187.1">
    <property type="nucleotide sequence ID" value="NZ_MOBK01000009.1"/>
</dbReference>
<dbReference type="Proteomes" id="UP000285636">
    <property type="component" value="Unassembled WGS sequence"/>
</dbReference>
<organism evidence="1 2">
    <name type="scientific">Pseudomonas brassicacearum</name>
    <dbReference type="NCBI Taxonomy" id="930166"/>
    <lineage>
        <taxon>Bacteria</taxon>
        <taxon>Pseudomonadati</taxon>
        <taxon>Pseudomonadota</taxon>
        <taxon>Gammaproteobacteria</taxon>
        <taxon>Pseudomonadales</taxon>
        <taxon>Pseudomonadaceae</taxon>
        <taxon>Pseudomonas</taxon>
    </lineage>
</organism>
<reference evidence="1 2" key="1">
    <citation type="submission" date="2016-10" db="EMBL/GenBank/DDBJ databases">
        <title>Comparative genome analysis of multiple Pseudomonas spp. focuses on biocontrol and plant growth promoting traits.</title>
        <authorList>
            <person name="Tao X.-Y."/>
            <person name="Taylor C.G."/>
        </authorList>
    </citation>
    <scope>NUCLEOTIDE SEQUENCE [LARGE SCALE GENOMIC DNA]</scope>
    <source>
        <strain evidence="1 2">38D7</strain>
    </source>
</reference>
<sequence>MNNHDKAVHMIETEIATIPTTQFPVMAGSVCRMAVFLAHRLDAIVSTERDEYLKRIRALEMTRYVELLKGEAA</sequence>
<gene>
    <name evidence="1" type="ORF">BK660_21725</name>
</gene>